<proteinExistence type="predicted"/>
<gene>
    <name evidence="2" type="ORF">HaLaN_23212</name>
</gene>
<comment type="caution">
    <text evidence="2">The sequence shown here is derived from an EMBL/GenBank/DDBJ whole genome shotgun (WGS) entry which is preliminary data.</text>
</comment>
<reference evidence="2 3" key="1">
    <citation type="submission" date="2020-02" db="EMBL/GenBank/DDBJ databases">
        <title>Draft genome sequence of Haematococcus lacustris strain NIES-144.</title>
        <authorList>
            <person name="Morimoto D."/>
            <person name="Nakagawa S."/>
            <person name="Yoshida T."/>
            <person name="Sawayama S."/>
        </authorList>
    </citation>
    <scope>NUCLEOTIDE SEQUENCE [LARGE SCALE GENOMIC DNA]</scope>
    <source>
        <strain evidence="2 3">NIES-144</strain>
    </source>
</reference>
<evidence type="ECO:0000313" key="3">
    <source>
        <dbReference type="Proteomes" id="UP000485058"/>
    </source>
</evidence>
<evidence type="ECO:0000313" key="2">
    <source>
        <dbReference type="EMBL" id="GFH25274.1"/>
    </source>
</evidence>
<dbReference type="CDD" id="cd06223">
    <property type="entry name" value="PRTases_typeI"/>
    <property type="match status" value="1"/>
</dbReference>
<dbReference type="SUPFAM" id="SSF53271">
    <property type="entry name" value="PRTase-like"/>
    <property type="match status" value="1"/>
</dbReference>
<evidence type="ECO:0000259" key="1">
    <source>
        <dbReference type="Pfam" id="PF14681"/>
    </source>
</evidence>
<dbReference type="Pfam" id="PF14681">
    <property type="entry name" value="UPRTase"/>
    <property type="match status" value="1"/>
</dbReference>
<name>A0A6A0A192_HAELA</name>
<keyword evidence="2" id="KW-0808">Transferase</keyword>
<dbReference type="AlphaFoldDB" id="A0A6A0A192"/>
<dbReference type="EMBL" id="BLLF01002770">
    <property type="protein sequence ID" value="GFH25274.1"/>
    <property type="molecule type" value="Genomic_DNA"/>
</dbReference>
<protein>
    <submittedName>
        <fullName evidence="2">Uridine kinase-like protein 4</fullName>
    </submittedName>
</protein>
<sequence length="111" mass="12100">MCLHEAGVRNGDELVYSKLPADIANRCVLLMDPVLGTGNTACKSIKVLIETGVDESKIVMLCLIAAPEGIHKVFRSFPKVKVVTSEIDQRVDDNYVVVPGVGEFGDRYFCA</sequence>
<dbReference type="InterPro" id="IPR000836">
    <property type="entry name" value="PRTase_dom"/>
</dbReference>
<dbReference type="InterPro" id="IPR029057">
    <property type="entry name" value="PRTase-like"/>
</dbReference>
<dbReference type="Proteomes" id="UP000485058">
    <property type="component" value="Unassembled WGS sequence"/>
</dbReference>
<feature type="domain" description="Phosphoribosyltransferase" evidence="1">
    <location>
        <begin position="12"/>
        <end position="110"/>
    </location>
</feature>
<organism evidence="2 3">
    <name type="scientific">Haematococcus lacustris</name>
    <name type="common">Green alga</name>
    <name type="synonym">Haematococcus pluvialis</name>
    <dbReference type="NCBI Taxonomy" id="44745"/>
    <lineage>
        <taxon>Eukaryota</taxon>
        <taxon>Viridiplantae</taxon>
        <taxon>Chlorophyta</taxon>
        <taxon>core chlorophytes</taxon>
        <taxon>Chlorophyceae</taxon>
        <taxon>CS clade</taxon>
        <taxon>Chlamydomonadales</taxon>
        <taxon>Haematococcaceae</taxon>
        <taxon>Haematococcus</taxon>
    </lineage>
</organism>
<dbReference type="Gene3D" id="3.40.50.2020">
    <property type="match status" value="1"/>
</dbReference>
<dbReference type="GO" id="GO:0016301">
    <property type="term" value="F:kinase activity"/>
    <property type="evidence" value="ECO:0007669"/>
    <property type="project" value="UniProtKB-KW"/>
</dbReference>
<accession>A0A6A0A192</accession>
<keyword evidence="3" id="KW-1185">Reference proteome</keyword>
<keyword evidence="2" id="KW-0418">Kinase</keyword>